<proteinExistence type="inferred from homology"/>
<feature type="binding site" evidence="7">
    <location>
        <position position="144"/>
    </location>
    <ligand>
        <name>(2S)-2-hydroxy-3-oxobutyl phosphate</name>
        <dbReference type="ChEBI" id="CHEBI:58830"/>
    </ligand>
</feature>
<dbReference type="GO" id="GO:0000906">
    <property type="term" value="F:6,7-dimethyl-8-ribityllumazine synthase activity"/>
    <property type="evidence" value="ECO:0007669"/>
    <property type="project" value="UniProtKB-UniRule"/>
</dbReference>
<dbReference type="Gene3D" id="3.40.50.960">
    <property type="entry name" value="Lumazine/riboflavin synthase"/>
    <property type="match status" value="1"/>
</dbReference>
<keyword evidence="5 7" id="KW-0808">Transferase</keyword>
<organism evidence="8 9">
    <name type="scientific">Abyssibacter profundi</name>
    <dbReference type="NCBI Taxonomy" id="2182787"/>
    <lineage>
        <taxon>Bacteria</taxon>
        <taxon>Pseudomonadati</taxon>
        <taxon>Pseudomonadota</taxon>
        <taxon>Gammaproteobacteria</taxon>
        <taxon>Chromatiales</taxon>
        <taxon>Oceanococcaceae</taxon>
        <taxon>Abyssibacter</taxon>
    </lineage>
</organism>
<dbReference type="GO" id="GO:0009231">
    <property type="term" value="P:riboflavin biosynthetic process"/>
    <property type="evidence" value="ECO:0007669"/>
    <property type="project" value="UniProtKB-UniRule"/>
</dbReference>
<dbReference type="SUPFAM" id="SSF52121">
    <property type="entry name" value="Lumazine synthase"/>
    <property type="match status" value="1"/>
</dbReference>
<evidence type="ECO:0000256" key="7">
    <source>
        <dbReference type="HAMAP-Rule" id="MF_00178"/>
    </source>
</evidence>
<sequence>MSSDHRARSKTTRADFGVPVITLDQDVSDARIGIIATSWAVDIIDKLVEGAVEALHEAGISSSAMRFVRVPGAFEVPHAADGMAGTGRFHGLIALGAVVRGDTPHFDFVAGECARGVQDVAIKRELPIGFGVLTVDNIEQAEARATPENNKGREAAEAMLDMMRFDRAMRLL</sequence>
<feature type="binding site" evidence="7">
    <location>
        <begin position="73"/>
        <end position="75"/>
    </location>
    <ligand>
        <name>5-amino-6-(D-ribitylamino)uracil</name>
        <dbReference type="ChEBI" id="CHEBI:15934"/>
    </ligand>
</feature>
<reference evidence="8 9" key="1">
    <citation type="submission" date="2018-05" db="EMBL/GenBank/DDBJ databases">
        <title>Abyssibacter profundi OUC007T gen. nov., sp. nov, a marine bacterium isolated from seawater of the Mariana Trench.</title>
        <authorList>
            <person name="Zhou S."/>
        </authorList>
    </citation>
    <scope>NUCLEOTIDE SEQUENCE [LARGE SCALE GENOMIC DNA]</scope>
    <source>
        <strain evidence="8 9">OUC007</strain>
    </source>
</reference>
<dbReference type="AlphaFoldDB" id="A0A363UL65"/>
<feature type="binding site" evidence="7">
    <location>
        <begin position="97"/>
        <end position="99"/>
    </location>
    <ligand>
        <name>5-amino-6-(D-ribitylamino)uracil</name>
        <dbReference type="ChEBI" id="CHEBI:15934"/>
    </ligand>
</feature>
<keyword evidence="4 7" id="KW-0686">Riboflavin biosynthesis</keyword>
<dbReference type="NCBIfam" id="TIGR00114">
    <property type="entry name" value="lumazine-synth"/>
    <property type="match status" value="1"/>
</dbReference>
<dbReference type="RefSeq" id="WP_109719936.1">
    <property type="nucleotide sequence ID" value="NZ_QEQK01000006.1"/>
</dbReference>
<accession>A0A363UL65</accession>
<dbReference type="HAMAP" id="MF_00178">
    <property type="entry name" value="Lumazine_synth"/>
    <property type="match status" value="1"/>
</dbReference>
<dbReference type="UniPathway" id="UPA00275">
    <property type="reaction ID" value="UER00404"/>
</dbReference>
<dbReference type="OrthoDB" id="9809709at2"/>
<name>A0A363UL65_9GAMM</name>
<dbReference type="PANTHER" id="PTHR21058">
    <property type="entry name" value="6,7-DIMETHYL-8-RIBITYLLUMAZINE SYNTHASE DMRL SYNTHASE LUMAZINE SYNTHASE"/>
    <property type="match status" value="1"/>
</dbReference>
<dbReference type="PANTHER" id="PTHR21058:SF0">
    <property type="entry name" value="6,7-DIMETHYL-8-RIBITYLLUMAZINE SYNTHASE"/>
    <property type="match status" value="1"/>
</dbReference>
<evidence type="ECO:0000256" key="1">
    <source>
        <dbReference type="ARBA" id="ARBA00004917"/>
    </source>
</evidence>
<comment type="pathway">
    <text evidence="1 7">Cofactor biosynthesis; riboflavin biosynthesis; riboflavin from 2-hydroxy-3-oxobutyl phosphate and 5-amino-6-(D-ribitylamino)uracil: step 1/2.</text>
</comment>
<evidence type="ECO:0000256" key="2">
    <source>
        <dbReference type="ARBA" id="ARBA00007424"/>
    </source>
</evidence>
<dbReference type="InterPro" id="IPR036467">
    <property type="entry name" value="LS/RS_sf"/>
</dbReference>
<comment type="function">
    <text evidence="7">Catalyzes the formation of 6,7-dimethyl-8-ribityllumazine by condensation of 5-amino-6-(D-ribitylamino)uracil with 3,4-dihydroxy-2-butanone 4-phosphate. This is the penultimate step in the biosynthesis of riboflavin.</text>
</comment>
<feature type="binding site" evidence="7">
    <location>
        <begin position="102"/>
        <end position="103"/>
    </location>
    <ligand>
        <name>(2S)-2-hydroxy-3-oxobutyl phosphate</name>
        <dbReference type="ChEBI" id="CHEBI:58830"/>
    </ligand>
</feature>
<dbReference type="InterPro" id="IPR034964">
    <property type="entry name" value="LS"/>
</dbReference>
<evidence type="ECO:0000256" key="4">
    <source>
        <dbReference type="ARBA" id="ARBA00022619"/>
    </source>
</evidence>
<dbReference type="InterPro" id="IPR002180">
    <property type="entry name" value="LS/RS"/>
</dbReference>
<comment type="caution">
    <text evidence="8">The sequence shown here is derived from an EMBL/GenBank/DDBJ whole genome shotgun (WGS) entry which is preliminary data.</text>
</comment>
<dbReference type="Pfam" id="PF00885">
    <property type="entry name" value="DMRL_synthase"/>
    <property type="match status" value="1"/>
</dbReference>
<evidence type="ECO:0000256" key="6">
    <source>
        <dbReference type="ARBA" id="ARBA00048785"/>
    </source>
</evidence>
<dbReference type="GO" id="GO:0009349">
    <property type="term" value="C:riboflavin synthase complex"/>
    <property type="evidence" value="ECO:0007669"/>
    <property type="project" value="UniProtKB-UniRule"/>
</dbReference>
<feature type="active site" description="Proton donor" evidence="7">
    <location>
        <position position="105"/>
    </location>
</feature>
<evidence type="ECO:0000313" key="9">
    <source>
        <dbReference type="Proteomes" id="UP000251800"/>
    </source>
</evidence>
<feature type="binding site" evidence="7">
    <location>
        <position position="39"/>
    </location>
    <ligand>
        <name>5-amino-6-(D-ribitylamino)uracil</name>
        <dbReference type="ChEBI" id="CHEBI:15934"/>
    </ligand>
</feature>
<dbReference type="EC" id="2.5.1.78" evidence="3 7"/>
<feature type="binding site" evidence="7">
    <location>
        <position position="130"/>
    </location>
    <ligand>
        <name>5-amino-6-(D-ribitylamino)uracil</name>
        <dbReference type="ChEBI" id="CHEBI:15934"/>
    </ligand>
</feature>
<dbReference type="EMBL" id="QEQK01000006">
    <property type="protein sequence ID" value="PWN56165.1"/>
    <property type="molecule type" value="Genomic_DNA"/>
</dbReference>
<comment type="similarity">
    <text evidence="2 7">Belongs to the DMRL synthase family.</text>
</comment>
<gene>
    <name evidence="7" type="primary">ribH</name>
    <name evidence="8" type="ORF">DEH80_07780</name>
</gene>
<dbReference type="Proteomes" id="UP000251800">
    <property type="component" value="Unassembled WGS sequence"/>
</dbReference>
<dbReference type="CDD" id="cd09209">
    <property type="entry name" value="Lumazine_synthase-I"/>
    <property type="match status" value="1"/>
</dbReference>
<evidence type="ECO:0000256" key="5">
    <source>
        <dbReference type="ARBA" id="ARBA00022679"/>
    </source>
</evidence>
<evidence type="ECO:0000313" key="8">
    <source>
        <dbReference type="EMBL" id="PWN56165.1"/>
    </source>
</evidence>
<keyword evidence="9" id="KW-1185">Reference proteome</keyword>
<protein>
    <recommendedName>
        <fullName evidence="3 7">6,7-dimethyl-8-ribityllumazine synthase</fullName>
        <shortName evidence="7">DMRL synthase</shortName>
        <shortName evidence="7">LS</shortName>
        <shortName evidence="7">Lumazine synthase</shortName>
        <ecNumber evidence="3 7">2.5.1.78</ecNumber>
    </recommendedName>
</protein>
<dbReference type="GO" id="GO:0005829">
    <property type="term" value="C:cytosol"/>
    <property type="evidence" value="ECO:0007669"/>
    <property type="project" value="TreeGrafter"/>
</dbReference>
<evidence type="ECO:0000256" key="3">
    <source>
        <dbReference type="ARBA" id="ARBA00012664"/>
    </source>
</evidence>
<comment type="catalytic activity">
    <reaction evidence="6 7">
        <text>(2S)-2-hydroxy-3-oxobutyl phosphate + 5-amino-6-(D-ribitylamino)uracil = 6,7-dimethyl-8-(1-D-ribityl)lumazine + phosphate + 2 H2O + H(+)</text>
        <dbReference type="Rhea" id="RHEA:26152"/>
        <dbReference type="ChEBI" id="CHEBI:15377"/>
        <dbReference type="ChEBI" id="CHEBI:15378"/>
        <dbReference type="ChEBI" id="CHEBI:15934"/>
        <dbReference type="ChEBI" id="CHEBI:43474"/>
        <dbReference type="ChEBI" id="CHEBI:58201"/>
        <dbReference type="ChEBI" id="CHEBI:58830"/>
        <dbReference type="EC" id="2.5.1.78"/>
    </reaction>
</comment>
<comment type="subunit">
    <text evidence="7">Forms an icosahedral capsid composed of 60 subunits, arranged as a dodecamer of pentamers.</text>
</comment>